<dbReference type="PANTHER" id="PTHR48061:SF14">
    <property type="entry name" value="LEUCINE-RICH REPEAT-CONTAINING N-TERMINAL PLANT-TYPE DOMAIN-CONTAINING PROTEIN"/>
    <property type="match status" value="1"/>
</dbReference>
<keyword evidence="13" id="KW-1185">Reference proteome</keyword>
<comment type="similarity">
    <text evidence="2">Belongs to the RLP family.</text>
</comment>
<dbReference type="Pfam" id="PF00560">
    <property type="entry name" value="LRR_1"/>
    <property type="match status" value="10"/>
</dbReference>
<protein>
    <recommendedName>
        <fullName evidence="14">Receptor-like protein 12</fullName>
    </recommendedName>
</protein>
<keyword evidence="8" id="KW-1133">Transmembrane helix</keyword>
<evidence type="ECO:0000313" key="12">
    <source>
        <dbReference type="EMBL" id="WVZ92735.1"/>
    </source>
</evidence>
<dbReference type="InterPro" id="IPR046956">
    <property type="entry name" value="RLP23-like"/>
</dbReference>
<name>A0AAQ3UMA0_PASNO</name>
<keyword evidence="4" id="KW-0433">Leucine-rich repeat</keyword>
<dbReference type="GO" id="GO:0005886">
    <property type="term" value="C:plasma membrane"/>
    <property type="evidence" value="ECO:0007669"/>
    <property type="project" value="UniProtKB-SubCell"/>
</dbReference>
<keyword evidence="9" id="KW-0472">Membrane</keyword>
<evidence type="ECO:0000256" key="2">
    <source>
        <dbReference type="ARBA" id="ARBA00009592"/>
    </source>
</evidence>
<comment type="subcellular location">
    <subcellularLocation>
        <location evidence="1">Cell membrane</location>
        <topology evidence="1">Single-pass type I membrane protein</topology>
    </subcellularLocation>
</comment>
<organism evidence="12 13">
    <name type="scientific">Paspalum notatum var. saurae</name>
    <dbReference type="NCBI Taxonomy" id="547442"/>
    <lineage>
        <taxon>Eukaryota</taxon>
        <taxon>Viridiplantae</taxon>
        <taxon>Streptophyta</taxon>
        <taxon>Embryophyta</taxon>
        <taxon>Tracheophyta</taxon>
        <taxon>Spermatophyta</taxon>
        <taxon>Magnoliopsida</taxon>
        <taxon>Liliopsida</taxon>
        <taxon>Poales</taxon>
        <taxon>Poaceae</taxon>
        <taxon>PACMAD clade</taxon>
        <taxon>Panicoideae</taxon>
        <taxon>Andropogonodae</taxon>
        <taxon>Paspaleae</taxon>
        <taxon>Paspalinae</taxon>
        <taxon>Paspalum</taxon>
    </lineage>
</organism>
<dbReference type="AlphaFoldDB" id="A0AAQ3UMA0"/>
<evidence type="ECO:0000256" key="1">
    <source>
        <dbReference type="ARBA" id="ARBA00004251"/>
    </source>
</evidence>
<dbReference type="SMART" id="SM00369">
    <property type="entry name" value="LRR_TYP"/>
    <property type="match status" value="9"/>
</dbReference>
<feature type="signal peptide" evidence="11">
    <location>
        <begin position="1"/>
        <end position="24"/>
    </location>
</feature>
<dbReference type="InterPro" id="IPR032675">
    <property type="entry name" value="LRR_dom_sf"/>
</dbReference>
<evidence type="ECO:0000256" key="11">
    <source>
        <dbReference type="SAM" id="SignalP"/>
    </source>
</evidence>
<keyword evidence="7" id="KW-0677">Repeat</keyword>
<sequence length="1008" mass="110136">MLPGDPLRSYLLFITVILATSSRGACLCRQEQSDALLRLKGSFRFDDSFSSVTCDGTSGYVTALNLSNYLCISGNLSSSDIFKLTSLRSLSFAFNNFDASPWPTPGFEQLTHLEYLDLSYSGLSGDLHIENGPLSKLVTLNLSGLHLQYLSLEALIDNLGSLQELQLGDAHISVTPSDLTHASSTDTPSALKELTMGSSITNNNLDTVFTNLLFSSKLANLVSLFLYGVDLKNMSLHTLIDSLRNLQELYIAYVNISVSPEDMSHASSTNTTLGLKVLSMGICMITGGHFDTALVTNIQFRSMLANLVTLDLFGFDLKNLSLHALIGSFGNLKDLYLEDVSISVIPTDLAHASSTNTTSGLKELTMQWCTITGGHFAAVLTKLPFLSKLVLDGTKFSGPVPLPERFSECSSLTVLSLQSCGLTGTFPSWIFHNKSLISLDASSNDNLCGELLEFTMASTLQILILSGTRFGGKMPESIGNLRNLKELDLSNCQFHGLIPPFTQWPMILSIDLSGNNLTGSLPSEGYFALHNLTTVTLSNNSVSGVIPASLFSLPSLESLNLSHNSFTGNFLLHPDISSNLRKTDLSNNKLQGPIPKLLSELVGIYWLDLSSNNFTGTMNLSFVKNYGVLYYLSLSYNKLSVVEEKGNQSYVVYPNIYELNLASCNLSSVPKFLMHQTRIHDLDLCNNNIAGRIPDWIWRTGGSFGSSLNLSHNLFSSVATNLSYISFSDLDIHSNNIEGALPLPPLQTSQLDYSNNHFNSSVTLEFWSHISSAISLSLANNSITGEVPHSICDATNIEILDLSFNNFSGLIPACLLKLNKRLEILNLKGNNFHGSLPQDIHVECALQVLDLNGNRLEGKLPLSMINCQMLQVLDVGNNLIMDTFPEWLGVLPLLKVLVLHSNRFHGSIGPIDDSYGMKKLQVLDLSSNSFNGSIPERFLTQFQAMMVVSSGSHPYYKESVTVTLKGQETTLVQILSVFMALDLSNNNFEGIIPNEISDLKSSQGAQPV</sequence>
<proteinExistence type="inferred from homology"/>
<evidence type="ECO:0000256" key="3">
    <source>
        <dbReference type="ARBA" id="ARBA00022475"/>
    </source>
</evidence>
<evidence type="ECO:0000256" key="4">
    <source>
        <dbReference type="ARBA" id="ARBA00022614"/>
    </source>
</evidence>
<keyword evidence="3" id="KW-1003">Cell membrane</keyword>
<evidence type="ECO:0000256" key="10">
    <source>
        <dbReference type="ARBA" id="ARBA00023180"/>
    </source>
</evidence>
<dbReference type="Pfam" id="PF13855">
    <property type="entry name" value="LRR_8"/>
    <property type="match status" value="1"/>
</dbReference>
<accession>A0AAQ3UMA0</accession>
<dbReference type="InterPro" id="IPR003591">
    <property type="entry name" value="Leu-rich_rpt_typical-subtyp"/>
</dbReference>
<keyword evidence="10" id="KW-0325">Glycoprotein</keyword>
<dbReference type="EMBL" id="CP144753">
    <property type="protein sequence ID" value="WVZ92735.1"/>
    <property type="molecule type" value="Genomic_DNA"/>
</dbReference>
<keyword evidence="6 11" id="KW-0732">Signal</keyword>
<keyword evidence="5" id="KW-0812">Transmembrane</keyword>
<evidence type="ECO:0000256" key="9">
    <source>
        <dbReference type="ARBA" id="ARBA00023136"/>
    </source>
</evidence>
<gene>
    <name evidence="12" type="ORF">U9M48_038779</name>
</gene>
<dbReference type="PANTHER" id="PTHR48061">
    <property type="entry name" value="LEUCINE-RICH REPEAT RECEPTOR PROTEIN KINASE EMS1-LIKE-RELATED"/>
    <property type="match status" value="1"/>
</dbReference>
<dbReference type="Gene3D" id="3.80.10.10">
    <property type="entry name" value="Ribonuclease Inhibitor"/>
    <property type="match status" value="5"/>
</dbReference>
<evidence type="ECO:0000313" key="13">
    <source>
        <dbReference type="Proteomes" id="UP001341281"/>
    </source>
</evidence>
<evidence type="ECO:0000256" key="8">
    <source>
        <dbReference type="ARBA" id="ARBA00022989"/>
    </source>
</evidence>
<dbReference type="SUPFAM" id="SSF52058">
    <property type="entry name" value="L domain-like"/>
    <property type="match status" value="3"/>
</dbReference>
<feature type="chain" id="PRO_5042920759" description="Receptor-like protein 12" evidence="11">
    <location>
        <begin position="25"/>
        <end position="1008"/>
    </location>
</feature>
<dbReference type="InterPro" id="IPR001611">
    <property type="entry name" value="Leu-rich_rpt"/>
</dbReference>
<evidence type="ECO:0008006" key="14">
    <source>
        <dbReference type="Google" id="ProtNLM"/>
    </source>
</evidence>
<dbReference type="Proteomes" id="UP001341281">
    <property type="component" value="Chromosome 09"/>
</dbReference>
<reference evidence="12 13" key="1">
    <citation type="submission" date="2024-02" db="EMBL/GenBank/DDBJ databases">
        <title>High-quality chromosome-scale genome assembly of Pensacola bahiagrass (Paspalum notatum Flugge var. saurae).</title>
        <authorList>
            <person name="Vega J.M."/>
            <person name="Podio M."/>
            <person name="Orjuela J."/>
            <person name="Siena L.A."/>
            <person name="Pessino S.C."/>
            <person name="Combes M.C."/>
            <person name="Mariac C."/>
            <person name="Albertini E."/>
            <person name="Pupilli F."/>
            <person name="Ortiz J.P.A."/>
            <person name="Leblanc O."/>
        </authorList>
    </citation>
    <scope>NUCLEOTIDE SEQUENCE [LARGE SCALE GENOMIC DNA]</scope>
    <source>
        <strain evidence="12">R1</strain>
        <tissue evidence="12">Leaf</tissue>
    </source>
</reference>
<evidence type="ECO:0000256" key="5">
    <source>
        <dbReference type="ARBA" id="ARBA00022692"/>
    </source>
</evidence>
<dbReference type="FunFam" id="3.80.10.10:FF:000041">
    <property type="entry name" value="LRR receptor-like serine/threonine-protein kinase ERECTA"/>
    <property type="match status" value="1"/>
</dbReference>
<evidence type="ECO:0000256" key="6">
    <source>
        <dbReference type="ARBA" id="ARBA00022729"/>
    </source>
</evidence>
<evidence type="ECO:0000256" key="7">
    <source>
        <dbReference type="ARBA" id="ARBA00022737"/>
    </source>
</evidence>
<dbReference type="FunFam" id="3.80.10.10:FF:000095">
    <property type="entry name" value="LRR receptor-like serine/threonine-protein kinase GSO1"/>
    <property type="match status" value="1"/>
</dbReference>